<gene>
    <name evidence="2" type="ORF">IK1_06027</name>
</gene>
<evidence type="ECO:0000313" key="2">
    <source>
        <dbReference type="EMBL" id="EOP46618.1"/>
    </source>
</evidence>
<name>R8NKL9_BACCX</name>
<sequence length="282" mass="32435">MSEQTLTITKSDGQKFIISTNRDMRVLTFLPSSPFFNVPYDKIPGRHGELDIEGGSFDSRDNIKSRIFFRSKNIYDFNLFRNEIFRLFASQEPFYITTNREPGKRWKVRVASKYEIEPKGNGTYGVFEIIFKSASAFVESVGTTLSPMTFKSGLWQFGQGLSTELMQYVHRTTSFRIFNAGDVMINPKDFPLLIRFRGSSENLKITNKTTGDEWSWTGTTTGDSKTGEVIQLKDVRAFKGVNSIFSRTNFKLINIAIGWNEFELTGVTGDFYISFDFRFYYL</sequence>
<dbReference type="InterPro" id="IPR008841">
    <property type="entry name" value="Siphovirus-type_tail_N"/>
</dbReference>
<accession>R8NKL9</accession>
<organism evidence="2 3">
    <name type="scientific">Bacillus cereus (strain VD146)</name>
    <dbReference type="NCBI Taxonomy" id="1053236"/>
    <lineage>
        <taxon>Bacteria</taxon>
        <taxon>Bacillati</taxon>
        <taxon>Bacillota</taxon>
        <taxon>Bacilli</taxon>
        <taxon>Bacillales</taxon>
        <taxon>Bacillaceae</taxon>
        <taxon>Bacillus</taxon>
        <taxon>Bacillus cereus group</taxon>
    </lineage>
</organism>
<reference evidence="3" key="1">
    <citation type="submission" date="2012-12" db="EMBL/GenBank/DDBJ databases">
        <title>The genome sequence of Bacillus cereus VD146.</title>
        <authorList>
            <consortium name="The Broad Institute Genome Sequencing Platform"/>
            <consortium name="The Broad Institute Genome Sequencing Center for Infectious Disease"/>
            <person name="Feldgarden M."/>
            <person name="Van der Auwera G.A."/>
            <person name="Mahillon J."/>
            <person name="Duprez V."/>
            <person name="Timmery S."/>
            <person name="Mattelet C."/>
            <person name="Dierick K."/>
            <person name="Sun M."/>
            <person name="Yu Z."/>
            <person name="Zhu L."/>
            <person name="Hu X."/>
            <person name="Shank E.B."/>
            <person name="Swiecicka I."/>
            <person name="Hansen B.M."/>
            <person name="Andrup L."/>
            <person name="Walker B."/>
            <person name="Young S.K."/>
            <person name="Zeng Q."/>
            <person name="Gargeya S."/>
            <person name="Fitzgerald M."/>
            <person name="Haas B."/>
            <person name="Abouelleil A."/>
            <person name="Alvarado L."/>
            <person name="Arachchi H.M."/>
            <person name="Berlin A.M."/>
            <person name="Chapman S.B."/>
            <person name="Dewar J."/>
            <person name="Goldberg J."/>
            <person name="Griggs A."/>
            <person name="Gujja S."/>
            <person name="Hansen M."/>
            <person name="Howarth C."/>
            <person name="Imamovic A."/>
            <person name="Larimer J."/>
            <person name="McCowan C."/>
            <person name="Murphy C."/>
            <person name="Neiman D."/>
            <person name="Pearson M."/>
            <person name="Priest M."/>
            <person name="Roberts A."/>
            <person name="Saif S."/>
            <person name="Shea T."/>
            <person name="Sisk P."/>
            <person name="Sykes S."/>
            <person name="Wortman J."/>
            <person name="Nusbaum C."/>
            <person name="Birren B."/>
        </authorList>
    </citation>
    <scope>NUCLEOTIDE SEQUENCE [LARGE SCALE GENOMIC DNA]</scope>
    <source>
        <strain evidence="3">VD146</strain>
    </source>
</reference>
<dbReference type="Pfam" id="PF05709">
    <property type="entry name" value="Sipho_tail"/>
    <property type="match status" value="1"/>
</dbReference>
<evidence type="ECO:0000313" key="3">
    <source>
        <dbReference type="Proteomes" id="UP000014020"/>
    </source>
</evidence>
<dbReference type="RefSeq" id="WP_016119046.1">
    <property type="nucleotide sequence ID" value="NZ_KB976673.1"/>
</dbReference>
<dbReference type="PATRIC" id="fig|1053236.3.peg.618"/>
<comment type="caution">
    <text evidence="2">The sequence shown here is derived from an EMBL/GenBank/DDBJ whole genome shotgun (WGS) entry which is preliminary data.</text>
</comment>
<dbReference type="Gene3D" id="2.40.30.200">
    <property type="match status" value="1"/>
</dbReference>
<dbReference type="EMBL" id="AHFE01000014">
    <property type="protein sequence ID" value="EOP46618.1"/>
    <property type="molecule type" value="Genomic_DNA"/>
</dbReference>
<feature type="domain" description="Siphovirus-type tail component RIFT-related" evidence="1">
    <location>
        <begin position="24"/>
        <end position="132"/>
    </location>
</feature>
<evidence type="ECO:0000259" key="1">
    <source>
        <dbReference type="Pfam" id="PF05709"/>
    </source>
</evidence>
<dbReference type="Proteomes" id="UP000014020">
    <property type="component" value="Unassembled WGS sequence"/>
</dbReference>
<proteinExistence type="predicted"/>
<dbReference type="AlphaFoldDB" id="R8NKL9"/>
<protein>
    <recommendedName>
        <fullName evidence="1">Siphovirus-type tail component RIFT-related domain-containing protein</fullName>
    </recommendedName>
</protein>
<dbReference type="HOGENOM" id="CLU_084407_0_0_9"/>